<evidence type="ECO:0000313" key="2">
    <source>
        <dbReference type="Proteomes" id="UP001214553"/>
    </source>
</evidence>
<dbReference type="RefSeq" id="WP_275278227.1">
    <property type="nucleotide sequence ID" value="NZ_CP119108.1"/>
</dbReference>
<accession>A0ABY8BYB9</accession>
<sequence length="148" mass="15232">MAALTDPLDAAGTMLHSTAVTDEFACWAAELPAGGSVSILTEPPSVPTSETLATAAGIIADFAALAEAAARYLVAELATPEWGLDAADLGRLSTDAFDVPEAVVWEDGTWMLRFAECDLQVGAEYGIGVNFVGTAPVGVEDLSDADEV</sequence>
<dbReference type="Proteomes" id="UP001214553">
    <property type="component" value="Chromosome"/>
</dbReference>
<organism evidence="1 2">
    <name type="scientific">Microbacterium horticulturae</name>
    <dbReference type="NCBI Taxonomy" id="3028316"/>
    <lineage>
        <taxon>Bacteria</taxon>
        <taxon>Bacillati</taxon>
        <taxon>Actinomycetota</taxon>
        <taxon>Actinomycetes</taxon>
        <taxon>Micrococcales</taxon>
        <taxon>Microbacteriaceae</taxon>
        <taxon>Microbacterium</taxon>
    </lineage>
</organism>
<reference evidence="1 2" key="1">
    <citation type="submission" date="2023-03" db="EMBL/GenBank/DDBJ databases">
        <title>Genome sequence of Microbacterium sp. KACC 23027.</title>
        <authorList>
            <person name="Kim S."/>
            <person name="Heo J."/>
            <person name="Kwon S.-W."/>
        </authorList>
    </citation>
    <scope>NUCLEOTIDE SEQUENCE [LARGE SCALE GENOMIC DNA]</scope>
    <source>
        <strain evidence="1 2">KACC 23027</strain>
    </source>
</reference>
<proteinExistence type="predicted"/>
<protein>
    <recommendedName>
        <fullName evidence="3">DUF2262 domain-containing protein</fullName>
    </recommendedName>
</protein>
<dbReference type="EMBL" id="CP119108">
    <property type="protein sequence ID" value="WEG08900.1"/>
    <property type="molecule type" value="Genomic_DNA"/>
</dbReference>
<keyword evidence="2" id="KW-1185">Reference proteome</keyword>
<evidence type="ECO:0008006" key="3">
    <source>
        <dbReference type="Google" id="ProtNLM"/>
    </source>
</evidence>
<gene>
    <name evidence="1" type="ORF">PU630_16920</name>
</gene>
<name>A0ABY8BYB9_9MICO</name>
<evidence type="ECO:0000313" key="1">
    <source>
        <dbReference type="EMBL" id="WEG08900.1"/>
    </source>
</evidence>